<dbReference type="RefSeq" id="WP_381535649.1">
    <property type="nucleotide sequence ID" value="NZ_JBHUGI010000005.1"/>
</dbReference>
<evidence type="ECO:0000256" key="2">
    <source>
        <dbReference type="ARBA" id="ARBA00022692"/>
    </source>
</evidence>
<evidence type="ECO:0000256" key="1">
    <source>
        <dbReference type="ARBA" id="ARBA00004141"/>
    </source>
</evidence>
<reference evidence="8" key="1">
    <citation type="journal article" date="2019" name="Int. J. Syst. Evol. Microbiol.">
        <title>The Global Catalogue of Microorganisms (GCM) 10K type strain sequencing project: providing services to taxonomists for standard genome sequencing and annotation.</title>
        <authorList>
            <consortium name="The Broad Institute Genomics Platform"/>
            <consortium name="The Broad Institute Genome Sequencing Center for Infectious Disease"/>
            <person name="Wu L."/>
            <person name="Ma J."/>
        </authorList>
    </citation>
    <scope>NUCLEOTIDE SEQUENCE [LARGE SCALE GENOMIC DNA]</scope>
    <source>
        <strain evidence="8">CGMCC 4.7177</strain>
    </source>
</reference>
<evidence type="ECO:0000256" key="5">
    <source>
        <dbReference type="ARBA" id="ARBA00049660"/>
    </source>
</evidence>
<evidence type="ECO:0000313" key="7">
    <source>
        <dbReference type="EMBL" id="MFD1926990.1"/>
    </source>
</evidence>
<dbReference type="EMBL" id="JBHUGI010000005">
    <property type="protein sequence ID" value="MFD1926990.1"/>
    <property type="molecule type" value="Genomic_DNA"/>
</dbReference>
<feature type="transmembrane region" description="Helical" evidence="6">
    <location>
        <begin position="104"/>
        <end position="127"/>
    </location>
</feature>
<feature type="transmembrane region" description="Helical" evidence="6">
    <location>
        <begin position="185"/>
        <end position="213"/>
    </location>
</feature>
<name>A0ABW4SC88_9BACL</name>
<evidence type="ECO:0000313" key="8">
    <source>
        <dbReference type="Proteomes" id="UP001597218"/>
    </source>
</evidence>
<dbReference type="Gene3D" id="1.20.1080.10">
    <property type="entry name" value="Glycerol uptake facilitator protein"/>
    <property type="match status" value="1"/>
</dbReference>
<protein>
    <submittedName>
        <fullName evidence="7">Formate/nitrite transporter family protein</fullName>
    </submittedName>
</protein>
<dbReference type="PROSITE" id="PS01005">
    <property type="entry name" value="FORMATE_NITRITE_TP_1"/>
    <property type="match status" value="1"/>
</dbReference>
<organism evidence="7 8">
    <name type="scientific">Sporosarcina siberiensis</name>
    <dbReference type="NCBI Taxonomy" id="1365606"/>
    <lineage>
        <taxon>Bacteria</taxon>
        <taxon>Bacillati</taxon>
        <taxon>Bacillota</taxon>
        <taxon>Bacilli</taxon>
        <taxon>Bacillales</taxon>
        <taxon>Caryophanaceae</taxon>
        <taxon>Sporosarcina</taxon>
    </lineage>
</organism>
<dbReference type="InterPro" id="IPR023271">
    <property type="entry name" value="Aquaporin-like"/>
</dbReference>
<comment type="subcellular location">
    <subcellularLocation>
        <location evidence="1">Membrane</location>
        <topology evidence="1">Multi-pass membrane protein</topology>
    </subcellularLocation>
</comment>
<evidence type="ECO:0000256" key="6">
    <source>
        <dbReference type="SAM" id="Phobius"/>
    </source>
</evidence>
<keyword evidence="4 6" id="KW-0472">Membrane</keyword>
<feature type="transmembrane region" description="Helical" evidence="6">
    <location>
        <begin position="154"/>
        <end position="173"/>
    </location>
</feature>
<dbReference type="Proteomes" id="UP001597218">
    <property type="component" value="Unassembled WGS sequence"/>
</dbReference>
<keyword evidence="3 6" id="KW-1133">Transmembrane helix</keyword>
<feature type="transmembrane region" description="Helical" evidence="6">
    <location>
        <begin position="225"/>
        <end position="250"/>
    </location>
</feature>
<feature type="transmembrane region" description="Helical" evidence="6">
    <location>
        <begin position="26"/>
        <end position="49"/>
    </location>
</feature>
<accession>A0ABW4SC88</accession>
<evidence type="ECO:0000256" key="3">
    <source>
        <dbReference type="ARBA" id="ARBA00022989"/>
    </source>
</evidence>
<dbReference type="PROSITE" id="PS01006">
    <property type="entry name" value="FORMATE_NITRITE_TP_2"/>
    <property type="match status" value="1"/>
</dbReference>
<evidence type="ECO:0000256" key="4">
    <source>
        <dbReference type="ARBA" id="ARBA00023136"/>
    </source>
</evidence>
<feature type="transmembrane region" description="Helical" evidence="6">
    <location>
        <begin position="61"/>
        <end position="83"/>
    </location>
</feature>
<dbReference type="PANTHER" id="PTHR30520:SF8">
    <property type="entry name" value="NITRITE TRANSPORTER NIRC"/>
    <property type="match status" value="1"/>
</dbReference>
<dbReference type="Pfam" id="PF01226">
    <property type="entry name" value="Form_Nir_trans"/>
    <property type="match status" value="1"/>
</dbReference>
<gene>
    <name evidence="7" type="ORF">ACFSFY_02725</name>
</gene>
<sequence>MKATIDILATTAVTKVNILHTSKSRYLVLAMMAGFYLGLGIILIFTIGGLLGPSDFAGTKIIMGMAFGIALSLVIMAGSDLFTGNHLIMTLGTLTKKTTWFETMQVWIFSFVGNFAGSILVAALFFYSGLATGETADYILTAASAKMNTSFVELLMRGILCNILVCLAVWCAFKLKEETAKLIMIFWCLFAFITSGFEHSVANMSLLSISLMIPHPETISFTGLVANIIPVTIGNIIGGVIFVAAAYWYANTDSSIYKANAD</sequence>
<comment type="similarity">
    <text evidence="5">Belongs to the FNT transporter (TC 1.A.16) family.</text>
</comment>
<proteinExistence type="inferred from homology"/>
<dbReference type="PANTHER" id="PTHR30520">
    <property type="entry name" value="FORMATE TRANSPORTER-RELATED"/>
    <property type="match status" value="1"/>
</dbReference>
<keyword evidence="8" id="KW-1185">Reference proteome</keyword>
<dbReference type="InterPro" id="IPR024002">
    <property type="entry name" value="For/NO2_transpt_CS"/>
</dbReference>
<comment type="caution">
    <text evidence="7">The sequence shown here is derived from an EMBL/GenBank/DDBJ whole genome shotgun (WGS) entry which is preliminary data.</text>
</comment>
<dbReference type="InterPro" id="IPR000292">
    <property type="entry name" value="For/NO2_transpt"/>
</dbReference>
<dbReference type="NCBIfam" id="TIGR00790">
    <property type="entry name" value="fnt"/>
    <property type="match status" value="1"/>
</dbReference>
<keyword evidence="2 6" id="KW-0812">Transmembrane</keyword>